<comment type="similarity">
    <text evidence="8">Belongs to the binding-protein-dependent transport system permease family.</text>
</comment>
<comment type="subcellular location">
    <subcellularLocation>
        <location evidence="1">Cell inner membrane</location>
        <topology evidence="1">Multi-pass membrane protein</topology>
    </subcellularLocation>
    <subcellularLocation>
        <location evidence="8">Cell membrane</location>
        <topology evidence="8">Multi-pass membrane protein</topology>
    </subcellularLocation>
</comment>
<keyword evidence="11" id="KW-1185">Reference proteome</keyword>
<dbReference type="GO" id="GO:0005886">
    <property type="term" value="C:plasma membrane"/>
    <property type="evidence" value="ECO:0007669"/>
    <property type="project" value="UniProtKB-SubCell"/>
</dbReference>
<feature type="transmembrane region" description="Helical" evidence="8">
    <location>
        <begin position="193"/>
        <end position="215"/>
    </location>
</feature>
<evidence type="ECO:0000256" key="8">
    <source>
        <dbReference type="RuleBase" id="RU363032"/>
    </source>
</evidence>
<keyword evidence="2 8" id="KW-0813">Transport</keyword>
<evidence type="ECO:0000313" key="10">
    <source>
        <dbReference type="EMBL" id="KPL74635.1"/>
    </source>
</evidence>
<feature type="transmembrane region" description="Helical" evidence="8">
    <location>
        <begin position="12"/>
        <end position="31"/>
    </location>
</feature>
<feature type="transmembrane region" description="Helical" evidence="8">
    <location>
        <begin position="88"/>
        <end position="113"/>
    </location>
</feature>
<evidence type="ECO:0000256" key="2">
    <source>
        <dbReference type="ARBA" id="ARBA00022448"/>
    </source>
</evidence>
<feature type="transmembrane region" description="Helical" evidence="8">
    <location>
        <begin position="236"/>
        <end position="254"/>
    </location>
</feature>
<dbReference type="CDD" id="cd06261">
    <property type="entry name" value="TM_PBP2"/>
    <property type="match status" value="2"/>
</dbReference>
<proteinExistence type="inferred from homology"/>
<evidence type="ECO:0000256" key="6">
    <source>
        <dbReference type="ARBA" id="ARBA00022989"/>
    </source>
</evidence>
<dbReference type="Pfam" id="PF00528">
    <property type="entry name" value="BPD_transp_1"/>
    <property type="match status" value="2"/>
</dbReference>
<dbReference type="PANTHER" id="PTHR43357">
    <property type="entry name" value="INNER MEMBRANE ABC TRANSPORTER PERMEASE PROTEIN YDCV"/>
    <property type="match status" value="1"/>
</dbReference>
<dbReference type="STRING" id="360411.AC812_11665"/>
<dbReference type="GO" id="GO:0055085">
    <property type="term" value="P:transmembrane transport"/>
    <property type="evidence" value="ECO:0007669"/>
    <property type="project" value="InterPro"/>
</dbReference>
<feature type="transmembrane region" description="Helical" evidence="8">
    <location>
        <begin position="395"/>
        <end position="414"/>
    </location>
</feature>
<protein>
    <recommendedName>
        <fullName evidence="9">ABC transmembrane type-1 domain-containing protein</fullName>
    </recommendedName>
</protein>
<feature type="transmembrane region" description="Helical" evidence="8">
    <location>
        <begin position="493"/>
        <end position="515"/>
    </location>
</feature>
<feature type="transmembrane region" description="Helical" evidence="8">
    <location>
        <begin position="366"/>
        <end position="388"/>
    </location>
</feature>
<keyword evidence="7 8" id="KW-0472">Membrane</keyword>
<dbReference type="PATRIC" id="fig|360411.5.peg.2157"/>
<organism evidence="10 11">
    <name type="scientific">Bellilinea caldifistulae</name>
    <dbReference type="NCBI Taxonomy" id="360411"/>
    <lineage>
        <taxon>Bacteria</taxon>
        <taxon>Bacillati</taxon>
        <taxon>Chloroflexota</taxon>
        <taxon>Anaerolineae</taxon>
        <taxon>Anaerolineales</taxon>
        <taxon>Anaerolineaceae</taxon>
        <taxon>Bellilinea</taxon>
    </lineage>
</organism>
<evidence type="ECO:0000313" key="11">
    <source>
        <dbReference type="Proteomes" id="UP000050514"/>
    </source>
</evidence>
<feature type="domain" description="ABC transmembrane type-1" evidence="9">
    <location>
        <begin position="325"/>
        <end position="515"/>
    </location>
</feature>
<evidence type="ECO:0000256" key="1">
    <source>
        <dbReference type="ARBA" id="ARBA00004429"/>
    </source>
</evidence>
<gene>
    <name evidence="10" type="ORF">AC812_11665</name>
</gene>
<keyword evidence="6 8" id="KW-1133">Transmembrane helix</keyword>
<evidence type="ECO:0000256" key="4">
    <source>
        <dbReference type="ARBA" id="ARBA00022519"/>
    </source>
</evidence>
<dbReference type="AlphaFoldDB" id="A0A0P6XQP4"/>
<dbReference type="Gene3D" id="1.10.3720.10">
    <property type="entry name" value="MetI-like"/>
    <property type="match status" value="2"/>
</dbReference>
<reference evidence="10 11" key="1">
    <citation type="submission" date="2015-07" db="EMBL/GenBank/DDBJ databases">
        <title>Draft genome of Bellilinea caldifistulae DSM 17877.</title>
        <authorList>
            <person name="Hemp J."/>
            <person name="Ward L.M."/>
            <person name="Pace L.A."/>
            <person name="Fischer W.W."/>
        </authorList>
    </citation>
    <scope>NUCLEOTIDE SEQUENCE [LARGE SCALE GENOMIC DNA]</scope>
    <source>
        <strain evidence="10 11">GOMI-1</strain>
    </source>
</reference>
<evidence type="ECO:0000256" key="7">
    <source>
        <dbReference type="ARBA" id="ARBA00023136"/>
    </source>
</evidence>
<dbReference type="InterPro" id="IPR035906">
    <property type="entry name" value="MetI-like_sf"/>
</dbReference>
<feature type="transmembrane region" description="Helical" evidence="8">
    <location>
        <begin position="52"/>
        <end position="76"/>
    </location>
</feature>
<feature type="domain" description="ABC transmembrane type-1" evidence="9">
    <location>
        <begin position="53"/>
        <end position="253"/>
    </location>
</feature>
<sequence length="528" mass="57214">MSSSPARGAWLYLPAALVALAMSLPLLYLVVRASAAGRSAWNWLLRAQTLQIMGQSVGLALAVMLAALILGVLLAWLVSRTDLPGRSIWSALLPLPLVIPSYVGAYLFVSFFAPRGLLQNLLEGWLGIERLPSVYGFWGAWLVLTLMTYPYIFLAARAVFSRGDRSQEEAARSLGCSPLETFWRVTLPQLRPALAASSLLVGLYVLRDFGAVSILRFTTFTRAIYLQYQSSIDRSAAALLSLVLILVTVGFLIAEQRIRRSAAENPHTAVHPAEVIRLGGWQVAALGVVFLILLFGLIFPTGVLFYWLIRGLLAGERIANWLGPLLGSVSSAGLAAMVTVVFAFPVSVLSVRRSNWLSQILERWSYIGYAVPGIVVALALVFFGANFVPGLYQTLFMLLFAYVILFLPQAMGSIQSSLRMVQRSLEEAAASLGENPLRVFQRVTLPLITPGVASAAAVVFLTTMKELPATLLLAPTGFSTLATQVWGAVSEAYFARAAAPALILILASSISMFLINHHATLSGSSQRQ</sequence>
<evidence type="ECO:0000256" key="5">
    <source>
        <dbReference type="ARBA" id="ARBA00022692"/>
    </source>
</evidence>
<evidence type="ECO:0000259" key="9">
    <source>
        <dbReference type="PROSITE" id="PS50928"/>
    </source>
</evidence>
<dbReference type="SUPFAM" id="SSF161098">
    <property type="entry name" value="MetI-like"/>
    <property type="match status" value="2"/>
</dbReference>
<feature type="transmembrane region" description="Helical" evidence="8">
    <location>
        <begin position="283"/>
        <end position="309"/>
    </location>
</feature>
<keyword evidence="3" id="KW-1003">Cell membrane</keyword>
<feature type="transmembrane region" description="Helical" evidence="8">
    <location>
        <begin position="443"/>
        <end position="462"/>
    </location>
</feature>
<dbReference type="PROSITE" id="PS50928">
    <property type="entry name" value="ABC_TM1"/>
    <property type="match status" value="2"/>
</dbReference>
<dbReference type="Proteomes" id="UP000050514">
    <property type="component" value="Unassembled WGS sequence"/>
</dbReference>
<accession>A0A0P6XQP4</accession>
<name>A0A0P6XQP4_9CHLR</name>
<keyword evidence="4" id="KW-0997">Cell inner membrane</keyword>
<keyword evidence="5 8" id="KW-0812">Transmembrane</keyword>
<comment type="caution">
    <text evidence="10">The sequence shown here is derived from an EMBL/GenBank/DDBJ whole genome shotgun (WGS) entry which is preliminary data.</text>
</comment>
<evidence type="ECO:0000256" key="3">
    <source>
        <dbReference type="ARBA" id="ARBA00022475"/>
    </source>
</evidence>
<dbReference type="PANTHER" id="PTHR43357:SF3">
    <property type="entry name" value="FE(3+)-TRANSPORT SYSTEM PERMEASE PROTEIN FBPB 2"/>
    <property type="match status" value="1"/>
</dbReference>
<feature type="transmembrane region" description="Helical" evidence="8">
    <location>
        <begin position="321"/>
        <end position="346"/>
    </location>
</feature>
<dbReference type="InterPro" id="IPR000515">
    <property type="entry name" value="MetI-like"/>
</dbReference>
<dbReference type="EMBL" id="LGHJ01000017">
    <property type="protein sequence ID" value="KPL74635.1"/>
    <property type="molecule type" value="Genomic_DNA"/>
</dbReference>
<feature type="transmembrane region" description="Helical" evidence="8">
    <location>
        <begin position="134"/>
        <end position="156"/>
    </location>
</feature>